<evidence type="ECO:0000313" key="1">
    <source>
        <dbReference type="EMBL" id="XCD19139.1"/>
    </source>
</evidence>
<keyword evidence="1" id="KW-0614">Plasmid</keyword>
<sequence>MNKVIVAAIIIALGSVIGGYLANPFHSAMHACKAASPTTSDAVCIRVVSGYK</sequence>
<organism evidence="1">
    <name type="scientific">Vibrio chaetopteri</name>
    <dbReference type="NCBI Taxonomy" id="3016528"/>
    <lineage>
        <taxon>Bacteria</taxon>
        <taxon>Pseudomonadati</taxon>
        <taxon>Pseudomonadota</taxon>
        <taxon>Gammaproteobacteria</taxon>
        <taxon>Vibrionales</taxon>
        <taxon>Vibrionaceae</taxon>
        <taxon>Vibrio</taxon>
    </lineage>
</organism>
<protein>
    <submittedName>
        <fullName evidence="1">Uncharacterized protein</fullName>
    </submittedName>
</protein>
<dbReference type="KEGG" id="vck:PG915_24700"/>
<proteinExistence type="predicted"/>
<accession>A0AAU8BRH8</accession>
<name>A0AAU8BRH8_9VIBR</name>
<geneLocation type="plasmid" evidence="1">
    <name>p1</name>
</geneLocation>
<dbReference type="AlphaFoldDB" id="A0AAU8BRH8"/>
<gene>
    <name evidence="1" type="ORF">PG915_24700</name>
</gene>
<dbReference type="EMBL" id="CP115922">
    <property type="protein sequence ID" value="XCD19139.1"/>
    <property type="molecule type" value="Genomic_DNA"/>
</dbReference>
<dbReference type="RefSeq" id="WP_353500265.1">
    <property type="nucleotide sequence ID" value="NZ_CP115922.1"/>
</dbReference>
<reference evidence="1" key="1">
    <citation type="submission" date="2023-01" db="EMBL/GenBank/DDBJ databases">
        <title>Vibrio sp. CB1-14 genome sequencing.</title>
        <authorList>
            <person name="Otstavnykh N."/>
            <person name="Isaeva M."/>
            <person name="Meleshko D."/>
        </authorList>
    </citation>
    <scope>NUCLEOTIDE SEQUENCE</scope>
    <source>
        <strain evidence="1">CB1-14</strain>
        <plasmid evidence="1">p1</plasmid>
    </source>
</reference>